<dbReference type="Proteomes" id="UP000479114">
    <property type="component" value="Chromosome"/>
</dbReference>
<dbReference type="InterPro" id="IPR010982">
    <property type="entry name" value="Lambda_DNA-bd_dom_sf"/>
</dbReference>
<sequence>MLAWMLRQIMAERGVWSGAALARLLKEKAGYELSAPSISALLNAPPKQIKAETMDALCTALACTPNDLWVHSPPISESGAGALN</sequence>
<evidence type="ECO:0000313" key="3">
    <source>
        <dbReference type="Proteomes" id="UP000479114"/>
    </source>
</evidence>
<dbReference type="EMBL" id="CP048286">
    <property type="protein sequence ID" value="QHW31289.1"/>
    <property type="molecule type" value="Genomic_DNA"/>
</dbReference>
<dbReference type="GO" id="GO:0003677">
    <property type="term" value="F:DNA binding"/>
    <property type="evidence" value="ECO:0007669"/>
    <property type="project" value="InterPro"/>
</dbReference>
<dbReference type="SUPFAM" id="SSF47413">
    <property type="entry name" value="lambda repressor-like DNA-binding domains"/>
    <property type="match status" value="1"/>
</dbReference>
<dbReference type="RefSeq" id="WP_162640097.1">
    <property type="nucleotide sequence ID" value="NZ_CP048286.1"/>
</dbReference>
<feature type="domain" description="HTH cro/C1-type" evidence="1">
    <location>
        <begin position="6"/>
        <end position="73"/>
    </location>
</feature>
<dbReference type="Pfam" id="PF13443">
    <property type="entry name" value="HTH_26"/>
    <property type="match status" value="1"/>
</dbReference>
<dbReference type="AlphaFoldDB" id="A0A6C0NYL4"/>
<reference evidence="2 3" key="1">
    <citation type="submission" date="2020-02" db="EMBL/GenBank/DDBJ databases">
        <title>Paenibacillus sp. nov., isolated from rhizosphere soil of tomato.</title>
        <authorList>
            <person name="Weon H.-Y."/>
            <person name="Lee S.A."/>
        </authorList>
    </citation>
    <scope>NUCLEOTIDE SEQUENCE [LARGE SCALE GENOMIC DNA]</scope>
    <source>
        <strain evidence="2 3">14171R-81</strain>
    </source>
</reference>
<evidence type="ECO:0000259" key="1">
    <source>
        <dbReference type="Pfam" id="PF13443"/>
    </source>
</evidence>
<dbReference type="InterPro" id="IPR001387">
    <property type="entry name" value="Cro/C1-type_HTH"/>
</dbReference>
<name>A0A6C0NYL4_9BACL</name>
<dbReference type="KEGG" id="prz:GZH47_10760"/>
<protein>
    <submittedName>
        <fullName evidence="2">Helix-turn-helix transcriptional regulator</fullName>
    </submittedName>
</protein>
<organism evidence="2 3">
    <name type="scientific">Paenibacillus rhizovicinus</name>
    <dbReference type="NCBI Taxonomy" id="2704463"/>
    <lineage>
        <taxon>Bacteria</taxon>
        <taxon>Bacillati</taxon>
        <taxon>Bacillota</taxon>
        <taxon>Bacilli</taxon>
        <taxon>Bacillales</taxon>
        <taxon>Paenibacillaceae</taxon>
        <taxon>Paenibacillus</taxon>
    </lineage>
</organism>
<proteinExistence type="predicted"/>
<gene>
    <name evidence="2" type="ORF">GZH47_10760</name>
</gene>
<evidence type="ECO:0000313" key="2">
    <source>
        <dbReference type="EMBL" id="QHW31289.1"/>
    </source>
</evidence>
<keyword evidence="3" id="KW-1185">Reference proteome</keyword>
<accession>A0A6C0NYL4</accession>